<reference evidence="4" key="1">
    <citation type="submission" date="2021-05" db="EMBL/GenBank/DDBJ databases">
        <title>Complete genome sequence of the cellulolytic planctomycete Telmatocola sphagniphila SP2T and characterization of the first cellulase from planctomycetes.</title>
        <authorList>
            <person name="Rakitin A.L."/>
            <person name="Beletsky A.V."/>
            <person name="Naumoff D.G."/>
            <person name="Kulichevskaya I.S."/>
            <person name="Mardanov A.V."/>
            <person name="Ravin N.V."/>
            <person name="Dedysh S.N."/>
        </authorList>
    </citation>
    <scope>NUCLEOTIDE SEQUENCE</scope>
    <source>
        <strain evidence="4">SP2T</strain>
    </source>
</reference>
<organism evidence="4 5">
    <name type="scientific">Telmatocola sphagniphila</name>
    <dbReference type="NCBI Taxonomy" id="1123043"/>
    <lineage>
        <taxon>Bacteria</taxon>
        <taxon>Pseudomonadati</taxon>
        <taxon>Planctomycetota</taxon>
        <taxon>Planctomycetia</taxon>
        <taxon>Gemmatales</taxon>
        <taxon>Gemmataceae</taxon>
    </lineage>
</organism>
<proteinExistence type="predicted"/>
<evidence type="ECO:0000256" key="1">
    <source>
        <dbReference type="ARBA" id="ARBA00023236"/>
    </source>
</evidence>
<accession>A0A8E6B1A2</accession>
<keyword evidence="5" id="KW-1185">Reference proteome</keyword>
<dbReference type="Gene3D" id="4.10.860.10">
    <property type="entry name" value="UVR domain"/>
    <property type="match status" value="1"/>
</dbReference>
<evidence type="ECO:0000256" key="2">
    <source>
        <dbReference type="SAM" id="Coils"/>
    </source>
</evidence>
<dbReference type="InterPro" id="IPR025542">
    <property type="entry name" value="YacH"/>
</dbReference>
<evidence type="ECO:0000313" key="4">
    <source>
        <dbReference type="EMBL" id="QVL29892.1"/>
    </source>
</evidence>
<dbReference type="AlphaFoldDB" id="A0A8E6B1A2"/>
<dbReference type="RefSeq" id="WP_213493774.1">
    <property type="nucleotide sequence ID" value="NZ_CP074694.1"/>
</dbReference>
<dbReference type="EMBL" id="CP074694">
    <property type="protein sequence ID" value="QVL29892.1"/>
    <property type="molecule type" value="Genomic_DNA"/>
</dbReference>
<dbReference type="PANTHER" id="PTHR38430:SF1">
    <property type="entry name" value="PROTEIN-ARGININE KINASE ACTIVATOR PROTEIN"/>
    <property type="match status" value="1"/>
</dbReference>
<dbReference type="InterPro" id="IPR036876">
    <property type="entry name" value="UVR_dom_sf"/>
</dbReference>
<evidence type="ECO:0000259" key="3">
    <source>
        <dbReference type="PROSITE" id="PS50151"/>
    </source>
</evidence>
<dbReference type="GO" id="GO:0046870">
    <property type="term" value="F:cadmium ion binding"/>
    <property type="evidence" value="ECO:0007669"/>
    <property type="project" value="TreeGrafter"/>
</dbReference>
<keyword evidence="1" id="KW-0742">SOS response</keyword>
<dbReference type="PANTHER" id="PTHR38430">
    <property type="entry name" value="PROTEIN-ARGININE KINASE ACTIVATOR PROTEIN"/>
    <property type="match status" value="1"/>
</dbReference>
<dbReference type="SUPFAM" id="SSF46600">
    <property type="entry name" value="C-terminal UvrC-binding domain of UvrB"/>
    <property type="match status" value="1"/>
</dbReference>
<keyword evidence="1" id="KW-0227">DNA damage</keyword>
<feature type="domain" description="UVR" evidence="3">
    <location>
        <begin position="121"/>
        <end position="156"/>
    </location>
</feature>
<dbReference type="GO" id="GO:0009432">
    <property type="term" value="P:SOS response"/>
    <property type="evidence" value="ECO:0007669"/>
    <property type="project" value="UniProtKB-KW"/>
</dbReference>
<gene>
    <name evidence="4" type="ORF">KIH39_13535</name>
</gene>
<feature type="coiled-coil region" evidence="2">
    <location>
        <begin position="117"/>
        <end position="156"/>
    </location>
</feature>
<dbReference type="Proteomes" id="UP000676194">
    <property type="component" value="Chromosome"/>
</dbReference>
<dbReference type="PIRSF" id="PIRSF015034">
    <property type="entry name" value="YacH"/>
    <property type="match status" value="1"/>
</dbReference>
<protein>
    <submittedName>
        <fullName evidence="4">UvrB/UvrC motif-containing protein</fullName>
    </submittedName>
</protein>
<dbReference type="GO" id="GO:0005507">
    <property type="term" value="F:copper ion binding"/>
    <property type="evidence" value="ECO:0007669"/>
    <property type="project" value="TreeGrafter"/>
</dbReference>
<dbReference type="GO" id="GO:1990169">
    <property type="term" value="P:stress response to copper ion"/>
    <property type="evidence" value="ECO:0007669"/>
    <property type="project" value="TreeGrafter"/>
</dbReference>
<dbReference type="KEGG" id="tsph:KIH39_13535"/>
<name>A0A8E6B1A2_9BACT</name>
<keyword evidence="2" id="KW-0175">Coiled coil</keyword>
<dbReference type="Pfam" id="PF02151">
    <property type="entry name" value="UVR"/>
    <property type="match status" value="1"/>
</dbReference>
<dbReference type="GO" id="GO:0008270">
    <property type="term" value="F:zinc ion binding"/>
    <property type="evidence" value="ECO:0007669"/>
    <property type="project" value="TreeGrafter"/>
</dbReference>
<sequence>MCVKTASLHITEILENKSYKVFNLCEDCAQQFFQNPGKKTLSADPEDLNEAELDEALLINQRQCEVCGIKFVEFRNTGRLGCPHDYEAFRTELLPLLESIHGKNRHSGKTPRRLPTLKDAQQELSKLRKQLHRAIEEEAYEEAAGLRDRIKELENT</sequence>
<dbReference type="PROSITE" id="PS50151">
    <property type="entry name" value="UVR"/>
    <property type="match status" value="1"/>
</dbReference>
<evidence type="ECO:0000313" key="5">
    <source>
        <dbReference type="Proteomes" id="UP000676194"/>
    </source>
</evidence>
<dbReference type="GO" id="GO:1990170">
    <property type="term" value="P:stress response to cadmium ion"/>
    <property type="evidence" value="ECO:0007669"/>
    <property type="project" value="TreeGrafter"/>
</dbReference>
<dbReference type="InterPro" id="IPR001943">
    <property type="entry name" value="UVR_dom"/>
</dbReference>
<dbReference type="GO" id="GO:0050897">
    <property type="term" value="F:cobalt ion binding"/>
    <property type="evidence" value="ECO:0007669"/>
    <property type="project" value="TreeGrafter"/>
</dbReference>